<dbReference type="EMBL" id="VMFD01000002">
    <property type="protein sequence ID" value="TSC66565.1"/>
    <property type="molecule type" value="Genomic_DNA"/>
</dbReference>
<name>A0A554JDV0_9BACT</name>
<evidence type="ECO:0008006" key="5">
    <source>
        <dbReference type="Google" id="ProtNLM"/>
    </source>
</evidence>
<dbReference type="NCBIfam" id="TIGR00282">
    <property type="entry name" value="TIGR00282 family metallophosphoesterase"/>
    <property type="match status" value="1"/>
</dbReference>
<dbReference type="GO" id="GO:0046872">
    <property type="term" value="F:metal ion binding"/>
    <property type="evidence" value="ECO:0007669"/>
    <property type="project" value="UniProtKB-KW"/>
</dbReference>
<dbReference type="InterPro" id="IPR005235">
    <property type="entry name" value="YmdB-like"/>
</dbReference>
<evidence type="ECO:0000256" key="2">
    <source>
        <dbReference type="PIRSR" id="PIRSR004789-51"/>
    </source>
</evidence>
<evidence type="ECO:0000256" key="1">
    <source>
        <dbReference type="PIRSR" id="PIRSR004789-50"/>
    </source>
</evidence>
<dbReference type="AlphaFoldDB" id="A0A554JDV0"/>
<accession>A0A554JDV0</accession>
<dbReference type="PIRSF" id="PIRSF004789">
    <property type="entry name" value="DR1281"/>
    <property type="match status" value="1"/>
</dbReference>
<organism evidence="3 4">
    <name type="scientific">Candidatus Berkelbacteria bacterium Gr01-1014_85</name>
    <dbReference type="NCBI Taxonomy" id="2017150"/>
    <lineage>
        <taxon>Bacteria</taxon>
        <taxon>Candidatus Berkelbacteria</taxon>
    </lineage>
</organism>
<dbReference type="Gene3D" id="3.60.21.10">
    <property type="match status" value="1"/>
</dbReference>
<dbReference type="InterPro" id="IPR029052">
    <property type="entry name" value="Metallo-depent_PP-like"/>
</dbReference>
<dbReference type="Proteomes" id="UP000316253">
    <property type="component" value="Unassembled WGS sequence"/>
</dbReference>
<dbReference type="PANTHER" id="PTHR36303:SF1">
    <property type="entry name" value="2',3'-CYCLIC-NUCLEOTIDE 2'-PHOSPHODIESTERASE"/>
    <property type="match status" value="1"/>
</dbReference>
<feature type="binding site" evidence="2">
    <location>
        <position position="15"/>
    </location>
    <ligand>
        <name>Fe cation</name>
        <dbReference type="ChEBI" id="CHEBI:24875"/>
        <label>1</label>
    </ligand>
</feature>
<feature type="binding site" evidence="2">
    <location>
        <position position="46"/>
    </location>
    <ligand>
        <name>Fe cation</name>
        <dbReference type="ChEBI" id="CHEBI:24875"/>
        <label>2</label>
    </ligand>
</feature>
<dbReference type="SUPFAM" id="SSF56300">
    <property type="entry name" value="Metallo-dependent phosphatases"/>
    <property type="match status" value="1"/>
</dbReference>
<evidence type="ECO:0000313" key="4">
    <source>
        <dbReference type="Proteomes" id="UP000316253"/>
    </source>
</evidence>
<keyword evidence="2" id="KW-0479">Metal-binding</keyword>
<dbReference type="Pfam" id="PF13277">
    <property type="entry name" value="YmdB"/>
    <property type="match status" value="1"/>
</dbReference>
<comment type="caution">
    <text evidence="3">The sequence shown here is derived from an EMBL/GenBank/DDBJ whole genome shotgun (WGS) entry which is preliminary data.</text>
</comment>
<feature type="binding site" evidence="2">
    <location>
        <position position="158"/>
    </location>
    <ligand>
        <name>Fe cation</name>
        <dbReference type="ChEBI" id="CHEBI:24875"/>
        <label>2</label>
    </ligand>
</feature>
<gene>
    <name evidence="3" type="ORF">CEO22_43</name>
</gene>
<feature type="active site" description="Proton donor" evidence="1">
    <location>
        <position position="75"/>
    </location>
</feature>
<feature type="binding site" evidence="2">
    <location>
        <position position="183"/>
    </location>
    <ligand>
        <name>Fe cation</name>
        <dbReference type="ChEBI" id="CHEBI:24875"/>
        <label>2</label>
    </ligand>
</feature>
<feature type="binding site" evidence="2">
    <location>
        <position position="46"/>
    </location>
    <ligand>
        <name>Fe cation</name>
        <dbReference type="ChEBI" id="CHEBI:24875"/>
        <label>1</label>
    </ligand>
</feature>
<feature type="binding site" evidence="2">
    <location>
        <position position="74"/>
    </location>
    <ligand>
        <name>Fe cation</name>
        <dbReference type="ChEBI" id="CHEBI:24875"/>
        <label>2</label>
    </ligand>
</feature>
<sequence>MLDQSQPIRILFFGDIVGRPGRRALKQRLPELKSQYQPDLILANAENAASGAGLTPAIYYELRDLGLDALTSGNHIWRRDEIFSLLADPNERLIRPANYPANDPGRGWLDLTVRGQKLRLINLIGNVHVGRNQLPVFPFADSLLADPNRPKLTLIDFHGEVTSEKIAFGYYLDGQVSAILGTHTHVQTNDARILAGGTAYLTDLGMTGPLDGVLGVDKEIIIKGFLSAKSQQHEVAEGRSQINGVYLELDSESGRALKIELIHQELD</sequence>
<evidence type="ECO:0000313" key="3">
    <source>
        <dbReference type="EMBL" id="TSC66565.1"/>
    </source>
</evidence>
<protein>
    <recommendedName>
        <fullName evidence="5">Metallophosphoesterase</fullName>
    </recommendedName>
</protein>
<proteinExistence type="predicted"/>
<feature type="binding site" evidence="2">
    <location>
        <position position="47"/>
    </location>
    <ligand>
        <name>Fe cation</name>
        <dbReference type="ChEBI" id="CHEBI:24875"/>
        <label>1</label>
    </ligand>
</feature>
<feature type="binding site" evidence="2">
    <location>
        <position position="185"/>
    </location>
    <ligand>
        <name>Fe cation</name>
        <dbReference type="ChEBI" id="CHEBI:24875"/>
        <label>1</label>
    </ligand>
</feature>
<dbReference type="GO" id="GO:0004113">
    <property type="term" value="F:2',3'-cyclic-nucleotide 3'-phosphodiesterase activity"/>
    <property type="evidence" value="ECO:0007669"/>
    <property type="project" value="TreeGrafter"/>
</dbReference>
<dbReference type="PANTHER" id="PTHR36303">
    <property type="entry name" value="2',3'-CYCLIC-NUCLEOTIDE 2'-PHOSPHODIESTERASE"/>
    <property type="match status" value="1"/>
</dbReference>
<reference evidence="3 4" key="1">
    <citation type="submission" date="2017-08" db="EMBL/GenBank/DDBJ databases">
        <title>Mechanisms for carbon and nitrogen cycling indicate functional differentiation within the Candidate Phyla Radiation.</title>
        <authorList>
            <person name="Danczak R.E."/>
            <person name="Johnston M.D."/>
            <person name="Kenah C."/>
            <person name="Slattery M."/>
            <person name="Wrighton K.C."/>
            <person name="Wilkins M.J."/>
        </authorList>
    </citation>
    <scope>NUCLEOTIDE SEQUENCE [LARGE SCALE GENOMIC DNA]</scope>
    <source>
        <strain evidence="3">Gr01-1014_85</strain>
    </source>
</reference>